<dbReference type="PROSITE" id="PS51257">
    <property type="entry name" value="PROKAR_LIPOPROTEIN"/>
    <property type="match status" value="1"/>
</dbReference>
<proteinExistence type="predicted"/>
<evidence type="ECO:0000313" key="2">
    <source>
        <dbReference type="Proteomes" id="UP000612585"/>
    </source>
</evidence>
<evidence type="ECO:0000313" key="1">
    <source>
        <dbReference type="EMBL" id="GIJ54147.1"/>
    </source>
</evidence>
<organism evidence="1 2">
    <name type="scientific">Virgisporangium aurantiacum</name>
    <dbReference type="NCBI Taxonomy" id="175570"/>
    <lineage>
        <taxon>Bacteria</taxon>
        <taxon>Bacillati</taxon>
        <taxon>Actinomycetota</taxon>
        <taxon>Actinomycetes</taxon>
        <taxon>Micromonosporales</taxon>
        <taxon>Micromonosporaceae</taxon>
        <taxon>Virgisporangium</taxon>
    </lineage>
</organism>
<name>A0A8J4DZL2_9ACTN</name>
<protein>
    <submittedName>
        <fullName evidence="1">Lipoprotein</fullName>
    </submittedName>
</protein>
<reference evidence="1" key="1">
    <citation type="submission" date="2021-01" db="EMBL/GenBank/DDBJ databases">
        <title>Whole genome shotgun sequence of Virgisporangium aurantiacum NBRC 16421.</title>
        <authorList>
            <person name="Komaki H."/>
            <person name="Tamura T."/>
        </authorList>
    </citation>
    <scope>NUCLEOTIDE SEQUENCE</scope>
    <source>
        <strain evidence="1">NBRC 16421</strain>
    </source>
</reference>
<accession>A0A8J4DZL2</accession>
<comment type="caution">
    <text evidence="1">The sequence shown here is derived from an EMBL/GenBank/DDBJ whole genome shotgun (WGS) entry which is preliminary data.</text>
</comment>
<keyword evidence="2" id="KW-1185">Reference proteome</keyword>
<sequence>MRHRLPIALLTVLLTGLVTIAGCGGKPADSSGVGDIPDNQAFVEYRPPAGRYAVKIPEGWARTESGDTATFTDKLNTVTVTSVSRASAPDVAAGHADLDALRATARGFTPGDVTMVHRNAGDAVRLTYRADAEPDPVTGKVVNDDVERYAFWHDGLLVTLTLAGPHGADNVDPWRTVTDSLRWLP</sequence>
<dbReference type="EMBL" id="BOPG01000011">
    <property type="protein sequence ID" value="GIJ54147.1"/>
    <property type="molecule type" value="Genomic_DNA"/>
</dbReference>
<dbReference type="Proteomes" id="UP000612585">
    <property type="component" value="Unassembled WGS sequence"/>
</dbReference>
<gene>
    <name evidence="1" type="ORF">Vau01_016630</name>
</gene>
<dbReference type="AlphaFoldDB" id="A0A8J4DZL2"/>
<keyword evidence="1" id="KW-0449">Lipoprotein</keyword>
<dbReference type="RefSeq" id="WP_203988876.1">
    <property type="nucleotide sequence ID" value="NZ_BOPG01000011.1"/>
</dbReference>